<reference evidence="1 2" key="1">
    <citation type="submission" date="2017-03" db="EMBL/GenBank/DDBJ databases">
        <authorList>
            <person name="Afonso C.L."/>
            <person name="Miller P.J."/>
            <person name="Scott M.A."/>
            <person name="Spackman E."/>
            <person name="Goraichik I."/>
            <person name="Dimitrov K.M."/>
            <person name="Suarez D.L."/>
            <person name="Swayne D.E."/>
        </authorList>
    </citation>
    <scope>NUCLEOTIDE SEQUENCE [LARGE SCALE GENOMIC DNA]</scope>
    <source>
        <strain evidence="1">SB41UT1</strain>
    </source>
</reference>
<dbReference type="EMBL" id="FWPT01000014">
    <property type="protein sequence ID" value="SMA50647.1"/>
    <property type="molecule type" value="Genomic_DNA"/>
</dbReference>
<gene>
    <name evidence="1" type="ORF">EHSB41UT_04464</name>
</gene>
<protein>
    <submittedName>
        <fullName evidence="1">Uncharacterized protein</fullName>
    </submittedName>
</protein>
<dbReference type="RefSeq" id="WP_087113086.1">
    <property type="nucleotide sequence ID" value="NZ_CBCSCN010000017.1"/>
</dbReference>
<dbReference type="AlphaFoldDB" id="A0A1X7ATB9"/>
<dbReference type="OrthoDB" id="5421259at2"/>
<accession>A0A1X7ATB9</accession>
<keyword evidence="2" id="KW-1185">Reference proteome</keyword>
<dbReference type="Proteomes" id="UP000196573">
    <property type="component" value="Unassembled WGS sequence"/>
</dbReference>
<evidence type="ECO:0000313" key="1">
    <source>
        <dbReference type="EMBL" id="SMA50647.1"/>
    </source>
</evidence>
<name>A0A1X7ATB9_9GAMM</name>
<sequence>MSQLRPVPLGARVCRYCSQPLAPHIPANRDFCGEIGCRAASQKDLIAVQDKRRQDEENACRAEVRKLAMEQASRGGFDPDELAVSVLPYNPWDVVPVADDARQVLVNHLQSLVDSLDDEVAEEVYKEPLVAPTVPHLGDHLVAGCATCRGFCCLQGRNHHAFLQRATLKRVLSEQSISKEQLMSQYLEQIPAQSMEKGCLYQGDDGCQLAVELRSDICRDFYCEDMITMMNRHDRKRPDRHLLIATDKNRVRNASLVEDKAVRSIDTGDELSF</sequence>
<proteinExistence type="predicted"/>
<evidence type="ECO:0000313" key="2">
    <source>
        <dbReference type="Proteomes" id="UP000196573"/>
    </source>
</evidence>
<organism evidence="1 2">
    <name type="scientific">Parendozoicomonas haliclonae</name>
    <dbReference type="NCBI Taxonomy" id="1960125"/>
    <lineage>
        <taxon>Bacteria</taxon>
        <taxon>Pseudomonadati</taxon>
        <taxon>Pseudomonadota</taxon>
        <taxon>Gammaproteobacteria</taxon>
        <taxon>Oceanospirillales</taxon>
        <taxon>Endozoicomonadaceae</taxon>
        <taxon>Parendozoicomonas</taxon>
    </lineage>
</organism>